<evidence type="ECO:0000313" key="6">
    <source>
        <dbReference type="EMBL" id="UTW03473.1"/>
    </source>
</evidence>
<feature type="transmembrane region" description="Helical" evidence="5">
    <location>
        <begin position="115"/>
        <end position="145"/>
    </location>
</feature>
<evidence type="ECO:0000313" key="7">
    <source>
        <dbReference type="Proteomes" id="UP001059950"/>
    </source>
</evidence>
<dbReference type="Pfam" id="PF00902">
    <property type="entry name" value="TatC"/>
    <property type="match status" value="1"/>
</dbReference>
<dbReference type="PROSITE" id="PS01218">
    <property type="entry name" value="TATC"/>
    <property type="match status" value="1"/>
</dbReference>
<evidence type="ECO:0000256" key="1">
    <source>
        <dbReference type="ARBA" id="ARBA00004141"/>
    </source>
</evidence>
<dbReference type="PRINTS" id="PR01840">
    <property type="entry name" value="TATCFAMILY"/>
</dbReference>
<dbReference type="InterPro" id="IPR002033">
    <property type="entry name" value="TatC"/>
</dbReference>
<protein>
    <recommendedName>
        <fullName evidence="5">Sec-independent protein translocase protein TatC</fullName>
    </recommendedName>
</protein>
<comment type="subcellular location">
    <subcellularLocation>
        <location evidence="5">Cell membrane</location>
        <topology evidence="5">Multi-pass membrane protein</topology>
    </subcellularLocation>
    <subcellularLocation>
        <location evidence="1">Membrane</location>
        <topology evidence="1">Multi-pass membrane protein</topology>
    </subcellularLocation>
</comment>
<keyword evidence="4 5" id="KW-0472">Membrane</keyword>
<dbReference type="HAMAP" id="MF_00902">
    <property type="entry name" value="TatC"/>
    <property type="match status" value="1"/>
</dbReference>
<keyword evidence="5" id="KW-0653">Protein transport</keyword>
<gene>
    <name evidence="5 6" type="primary">tatC</name>
    <name evidence="6" type="ORF">KDX31_19545</name>
</gene>
<feature type="transmembrane region" description="Helical" evidence="5">
    <location>
        <begin position="201"/>
        <end position="218"/>
    </location>
</feature>
<feature type="transmembrane region" description="Helical" evidence="5">
    <location>
        <begin position="28"/>
        <end position="46"/>
    </location>
</feature>
<keyword evidence="5" id="KW-1003">Cell membrane</keyword>
<evidence type="ECO:0000256" key="3">
    <source>
        <dbReference type="ARBA" id="ARBA00022989"/>
    </source>
</evidence>
<evidence type="ECO:0000256" key="2">
    <source>
        <dbReference type="ARBA" id="ARBA00022692"/>
    </source>
</evidence>
<proteinExistence type="inferred from homology"/>
<feature type="transmembrane region" description="Helical" evidence="5">
    <location>
        <begin position="165"/>
        <end position="189"/>
    </location>
</feature>
<evidence type="ECO:0000256" key="4">
    <source>
        <dbReference type="ARBA" id="ARBA00023136"/>
    </source>
</evidence>
<dbReference type="InterPro" id="IPR019820">
    <property type="entry name" value="Sec-indep_translocase_CS"/>
</dbReference>
<comment type="subunit">
    <text evidence="5">The Tat system comprises two distinct complexes: a TatABC complex, containing multiple copies of TatA, TatB and TatC subunits, and a separate TatA complex, containing only TatA subunits. Substrates initially bind to the TatABC complex, which probably triggers association of the separate TatA complex to form the active translocon.</text>
</comment>
<keyword evidence="5" id="KW-0811">Translocation</keyword>
<comment type="function">
    <text evidence="5">Part of the twin-arginine translocation (Tat) system that transports large folded proteins containing a characteristic twin-arginine motif in their signal peptide across membranes. Together with TatB, TatC is part of a receptor directly interacting with Tat signal peptides.</text>
</comment>
<feature type="transmembrane region" description="Helical" evidence="5">
    <location>
        <begin position="224"/>
        <end position="244"/>
    </location>
</feature>
<comment type="similarity">
    <text evidence="5">Belongs to the TatC family.</text>
</comment>
<keyword evidence="2 5" id="KW-0812">Transmembrane</keyword>
<organism evidence="6 7">
    <name type="scientific">Amphritea atlantica</name>
    <dbReference type="NCBI Taxonomy" id="355243"/>
    <lineage>
        <taxon>Bacteria</taxon>
        <taxon>Pseudomonadati</taxon>
        <taxon>Pseudomonadota</taxon>
        <taxon>Gammaproteobacteria</taxon>
        <taxon>Oceanospirillales</taxon>
        <taxon>Oceanospirillaceae</taxon>
        <taxon>Amphritea</taxon>
    </lineage>
</organism>
<feature type="transmembrane region" description="Helical" evidence="5">
    <location>
        <begin position="82"/>
        <end position="103"/>
    </location>
</feature>
<keyword evidence="7" id="KW-1185">Reference proteome</keyword>
<dbReference type="EMBL" id="CP073344">
    <property type="protein sequence ID" value="UTW03473.1"/>
    <property type="molecule type" value="Genomic_DNA"/>
</dbReference>
<dbReference type="NCBIfam" id="TIGR00945">
    <property type="entry name" value="tatC"/>
    <property type="match status" value="1"/>
</dbReference>
<accession>A0ABY5GUK7</accession>
<dbReference type="PANTHER" id="PTHR30371">
    <property type="entry name" value="SEC-INDEPENDENT PROTEIN TRANSLOCASE PROTEIN TATC"/>
    <property type="match status" value="1"/>
</dbReference>
<dbReference type="PANTHER" id="PTHR30371:SF0">
    <property type="entry name" value="SEC-INDEPENDENT PROTEIN TRANSLOCASE PROTEIN TATC, CHLOROPLASTIC-RELATED"/>
    <property type="match status" value="1"/>
</dbReference>
<keyword evidence="5" id="KW-0813">Transport</keyword>
<keyword evidence="3 5" id="KW-1133">Transmembrane helix</keyword>
<sequence length="260" mass="28976">MIDPNQTHSEDDQEQPIVSHLVELRSRLMRALLAILILFLCLFYFANNLYEIVSAPLTALLPEGTSMIATDVTSPFFAPFKLTLVLSIFLAMPLILHQVWGFISPGLYKHEKRLAVPLLASSIVLFYSGIAFAYFVVFPLIFGFFTSVGPENVAVMTDISSYLNFVLKIFFAFGVVFEIPIATLLLVWSGITDVQSLRAKRAYVIVGCFVLGMLLTPPDVISQTLLAVPMWLLFELGIILAVIIKRRAPADDEEQNEVAD</sequence>
<dbReference type="Proteomes" id="UP001059950">
    <property type="component" value="Chromosome"/>
</dbReference>
<evidence type="ECO:0000256" key="5">
    <source>
        <dbReference type="HAMAP-Rule" id="MF_00902"/>
    </source>
</evidence>
<reference evidence="6" key="1">
    <citation type="submission" date="2021-04" db="EMBL/GenBank/DDBJ databases">
        <title>Oceanospirillales bacteria with DddD are important DMSP degraders in coastal seawater.</title>
        <authorList>
            <person name="Liu J."/>
        </authorList>
    </citation>
    <scope>NUCLEOTIDE SEQUENCE</scope>
    <source>
        <strain evidence="6">GY6</strain>
    </source>
</reference>
<name>A0ABY5GUK7_9GAMM</name>